<reference evidence="5" key="2">
    <citation type="submission" date="2020-09" db="EMBL/GenBank/DDBJ databases">
        <authorList>
            <person name="Sun Q."/>
            <person name="Zhou Y."/>
        </authorList>
    </citation>
    <scope>NUCLEOTIDE SEQUENCE</scope>
    <source>
        <strain evidence="5">CGMCC 1.15178</strain>
    </source>
</reference>
<keyword evidence="1" id="KW-0805">Transcription regulation</keyword>
<dbReference type="InterPro" id="IPR003313">
    <property type="entry name" value="AraC-bd"/>
</dbReference>
<dbReference type="PANTHER" id="PTHR43280:SF2">
    <property type="entry name" value="HTH-TYPE TRANSCRIPTIONAL REGULATOR EXSA"/>
    <property type="match status" value="1"/>
</dbReference>
<evidence type="ECO:0000256" key="3">
    <source>
        <dbReference type="ARBA" id="ARBA00023163"/>
    </source>
</evidence>
<dbReference type="Pfam" id="PF02311">
    <property type="entry name" value="AraC_binding"/>
    <property type="match status" value="1"/>
</dbReference>
<evidence type="ECO:0000259" key="4">
    <source>
        <dbReference type="PROSITE" id="PS01124"/>
    </source>
</evidence>
<dbReference type="GO" id="GO:0043565">
    <property type="term" value="F:sequence-specific DNA binding"/>
    <property type="evidence" value="ECO:0007669"/>
    <property type="project" value="InterPro"/>
</dbReference>
<dbReference type="RefSeq" id="WP_229750264.1">
    <property type="nucleotide sequence ID" value="NZ_BMHP01000002.1"/>
</dbReference>
<accession>A0A916YXW8</accession>
<dbReference type="PANTHER" id="PTHR43280">
    <property type="entry name" value="ARAC-FAMILY TRANSCRIPTIONAL REGULATOR"/>
    <property type="match status" value="1"/>
</dbReference>
<dbReference type="SMART" id="SM00342">
    <property type="entry name" value="HTH_ARAC"/>
    <property type="match status" value="1"/>
</dbReference>
<keyword evidence="6" id="KW-1185">Reference proteome</keyword>
<keyword evidence="3" id="KW-0804">Transcription</keyword>
<dbReference type="SUPFAM" id="SSF46689">
    <property type="entry name" value="Homeodomain-like"/>
    <property type="match status" value="2"/>
</dbReference>
<feature type="domain" description="HTH araC/xylS-type" evidence="4">
    <location>
        <begin position="190"/>
        <end position="288"/>
    </location>
</feature>
<dbReference type="PROSITE" id="PS00041">
    <property type="entry name" value="HTH_ARAC_FAMILY_1"/>
    <property type="match status" value="1"/>
</dbReference>
<comment type="caution">
    <text evidence="5">The sequence shown here is derived from an EMBL/GenBank/DDBJ whole genome shotgun (WGS) entry which is preliminary data.</text>
</comment>
<protein>
    <submittedName>
        <fullName evidence="5">AraC family transcriptional regulator</fullName>
    </submittedName>
</protein>
<sequence>MEKLLSHREPMDMPDPYFPIKIHRTQINEIGSTAFRHHWHEEIEFLIFVQGEAMIECNSERLYVGAGDLVVVNSTDLHHGICLSDNLFYFALIADTSLLHSHSVDAVEMKYITPITQKKLSFQNKISNDHEVNSCLTSLIEEFESREFGYELAVKSYLYRLLTILLRKYIARLLKPNEYQMRIKNLERFDPIYQYIEENYQSKIMVDELAKQVNMSRFHFSRLFKELTNKTVSDYVNFVRINKSEFLLRNTSMSISEIALATGFNDIYYFSRLFKSYKKVAPSKIRRNPDGLYA</sequence>
<evidence type="ECO:0000313" key="5">
    <source>
        <dbReference type="EMBL" id="GGD66208.1"/>
    </source>
</evidence>
<dbReference type="InterPro" id="IPR037923">
    <property type="entry name" value="HTH-like"/>
</dbReference>
<name>A0A916YXW8_9BACL</name>
<evidence type="ECO:0000313" key="6">
    <source>
        <dbReference type="Proteomes" id="UP000612456"/>
    </source>
</evidence>
<dbReference type="Pfam" id="PF12833">
    <property type="entry name" value="HTH_18"/>
    <property type="match status" value="1"/>
</dbReference>
<gene>
    <name evidence="5" type="ORF">GCM10010911_24960</name>
</gene>
<dbReference type="Gene3D" id="1.10.10.60">
    <property type="entry name" value="Homeodomain-like"/>
    <property type="match status" value="2"/>
</dbReference>
<dbReference type="Gene3D" id="2.60.120.10">
    <property type="entry name" value="Jelly Rolls"/>
    <property type="match status" value="1"/>
</dbReference>
<dbReference type="InterPro" id="IPR018062">
    <property type="entry name" value="HTH_AraC-typ_CS"/>
</dbReference>
<dbReference type="EMBL" id="BMHP01000002">
    <property type="protein sequence ID" value="GGD66208.1"/>
    <property type="molecule type" value="Genomic_DNA"/>
</dbReference>
<dbReference type="AlphaFoldDB" id="A0A916YXW8"/>
<proteinExistence type="predicted"/>
<reference evidence="5" key="1">
    <citation type="journal article" date="2014" name="Int. J. Syst. Evol. Microbiol.">
        <title>Complete genome sequence of Corynebacterium casei LMG S-19264T (=DSM 44701T), isolated from a smear-ripened cheese.</title>
        <authorList>
            <consortium name="US DOE Joint Genome Institute (JGI-PGF)"/>
            <person name="Walter F."/>
            <person name="Albersmeier A."/>
            <person name="Kalinowski J."/>
            <person name="Ruckert C."/>
        </authorList>
    </citation>
    <scope>NUCLEOTIDE SEQUENCE</scope>
    <source>
        <strain evidence="5">CGMCC 1.15178</strain>
    </source>
</reference>
<dbReference type="GO" id="GO:0003700">
    <property type="term" value="F:DNA-binding transcription factor activity"/>
    <property type="evidence" value="ECO:0007669"/>
    <property type="project" value="InterPro"/>
</dbReference>
<evidence type="ECO:0000256" key="2">
    <source>
        <dbReference type="ARBA" id="ARBA00023125"/>
    </source>
</evidence>
<dbReference type="SUPFAM" id="SSF51215">
    <property type="entry name" value="Regulatory protein AraC"/>
    <property type="match status" value="1"/>
</dbReference>
<keyword evidence="2" id="KW-0238">DNA-binding</keyword>
<dbReference type="InterPro" id="IPR014710">
    <property type="entry name" value="RmlC-like_jellyroll"/>
</dbReference>
<dbReference type="Proteomes" id="UP000612456">
    <property type="component" value="Unassembled WGS sequence"/>
</dbReference>
<evidence type="ECO:0000256" key="1">
    <source>
        <dbReference type="ARBA" id="ARBA00023015"/>
    </source>
</evidence>
<dbReference type="InterPro" id="IPR009057">
    <property type="entry name" value="Homeodomain-like_sf"/>
</dbReference>
<organism evidence="5 6">
    <name type="scientific">Paenibacillus nasutitermitis</name>
    <dbReference type="NCBI Taxonomy" id="1652958"/>
    <lineage>
        <taxon>Bacteria</taxon>
        <taxon>Bacillati</taxon>
        <taxon>Bacillota</taxon>
        <taxon>Bacilli</taxon>
        <taxon>Bacillales</taxon>
        <taxon>Paenibacillaceae</taxon>
        <taxon>Paenibacillus</taxon>
    </lineage>
</organism>
<dbReference type="InterPro" id="IPR018060">
    <property type="entry name" value="HTH_AraC"/>
</dbReference>
<dbReference type="PROSITE" id="PS01124">
    <property type="entry name" value="HTH_ARAC_FAMILY_2"/>
    <property type="match status" value="1"/>
</dbReference>